<evidence type="ECO:0000259" key="3">
    <source>
        <dbReference type="PROSITE" id="PS50127"/>
    </source>
</evidence>
<dbReference type="GO" id="GO:0061631">
    <property type="term" value="F:ubiquitin conjugating enzyme activity"/>
    <property type="evidence" value="ECO:0000318"/>
    <property type="project" value="GO_Central"/>
</dbReference>
<dbReference type="SUPFAM" id="SSF54495">
    <property type="entry name" value="UBC-like"/>
    <property type="match status" value="1"/>
</dbReference>
<dbReference type="PANTHER" id="PTHR46116:SF15">
    <property type="entry name" value="(E3-INDEPENDENT) E2 UBIQUITIN-CONJUGATING ENZYME"/>
    <property type="match status" value="1"/>
</dbReference>
<proteinExistence type="predicted"/>
<dbReference type="Proteomes" id="UP000012960">
    <property type="component" value="Unplaced"/>
</dbReference>
<reference evidence="4" key="1">
    <citation type="submission" date="2021-03" db="EMBL/GenBank/DDBJ databases">
        <authorList>
            <consortium name="Genoscope - CEA"/>
            <person name="William W."/>
        </authorList>
    </citation>
    <scope>NUCLEOTIDE SEQUENCE</scope>
    <source>
        <strain evidence="4">Doubled-haploid Pahang</strain>
    </source>
</reference>
<feature type="domain" description="UBC core" evidence="3">
    <location>
        <begin position="318"/>
        <end position="485"/>
    </location>
</feature>
<keyword evidence="2" id="KW-0833">Ubl conjugation pathway</keyword>
<keyword evidence="1" id="KW-0808">Transferase</keyword>
<organism evidence="5 6">
    <name type="scientific">Musa acuminata subsp. malaccensis</name>
    <name type="common">Wild banana</name>
    <name type="synonym">Musa malaccensis</name>
    <dbReference type="NCBI Taxonomy" id="214687"/>
    <lineage>
        <taxon>Eukaryota</taxon>
        <taxon>Viridiplantae</taxon>
        <taxon>Streptophyta</taxon>
        <taxon>Embryophyta</taxon>
        <taxon>Tracheophyta</taxon>
        <taxon>Spermatophyta</taxon>
        <taxon>Magnoliopsida</taxon>
        <taxon>Liliopsida</taxon>
        <taxon>Zingiberales</taxon>
        <taxon>Musaceae</taxon>
        <taxon>Musa</taxon>
    </lineage>
</organism>
<evidence type="ECO:0000256" key="2">
    <source>
        <dbReference type="ARBA" id="ARBA00022786"/>
    </source>
</evidence>
<protein>
    <submittedName>
        <fullName evidence="4">(wild Malaysian banana) hypothetical protein</fullName>
    </submittedName>
</protein>
<evidence type="ECO:0000313" key="5">
    <source>
        <dbReference type="EnsemblPlants" id="Ma09_p00210.1"/>
    </source>
</evidence>
<name>A0A804KEA9_MUSAM</name>
<dbReference type="PROSITE" id="PS50127">
    <property type="entry name" value="UBC_2"/>
    <property type="match status" value="1"/>
</dbReference>
<dbReference type="EMBL" id="HG996474">
    <property type="protein sequence ID" value="CAG1833772.1"/>
    <property type="molecule type" value="Genomic_DNA"/>
</dbReference>
<sequence>MDVPVIDSDSEIFSEISDGEDIDGSESTYGGHAQNILSSLDESIGKIDDRSLRPVRSGYGCCYGCRTGESFWWEDAIGELIGGRDSDDFQHYLSCIGNVIGYKDKCVEVRWPSGHVSKVLIPASFSWNSECRFSMIVSCSPDYYMLQSQIWYSEEPANIGQAWGRPVLPDTAHINLSQLTCAIGILVTQVIQDINSLSITVFTFNGSSLILVSICDGFILLQCRDLMRKLSLQMLSKRHLISRNYQNVENNSNEDCTTTLEILRRETREFKQGDEPIILPEEDKPIKFKQFNVVNDFSDHHFINGIGDGIMLSQVKRGWFKKVQQEWSFLKRDLPDAIYVRVYEERRELMRATILGSPGTPYHDGLFFFDIFFPPDYPQEPVVHYKSGGLRLNPNLYESGKNGFLQSCKSMLYILRKLPKHFEALVEEHFAQRSHHILNVCKAYLEGAQVGHAYKHGRVACKTCSTGFKIMLGKLFPELISGFNQNGTDCSQFLN</sequence>
<dbReference type="EnsemblPlants" id="Ma09_t00210.1">
    <property type="protein sequence ID" value="Ma09_p00210.1"/>
    <property type="gene ID" value="Ma09_g00210"/>
</dbReference>
<dbReference type="Gramene" id="Ma09_t00210.1">
    <property type="protein sequence ID" value="Ma09_p00210.1"/>
    <property type="gene ID" value="Ma09_g00210"/>
</dbReference>
<gene>
    <name evidence="4" type="ORF">GSMUA_218770.1</name>
</gene>
<dbReference type="AlphaFoldDB" id="A0A804KEA9"/>
<dbReference type="InterPro" id="IPR016135">
    <property type="entry name" value="UBQ-conjugating_enzyme/RWD"/>
</dbReference>
<dbReference type="InParanoid" id="A0A804KEA9"/>
<accession>A0A804KEA9</accession>
<keyword evidence="6" id="KW-1185">Reference proteome</keyword>
<reference evidence="5" key="2">
    <citation type="submission" date="2021-05" db="UniProtKB">
        <authorList>
            <consortium name="EnsemblPlants"/>
        </authorList>
    </citation>
    <scope>IDENTIFICATION</scope>
    <source>
        <strain evidence="5">subsp. malaccensis</strain>
    </source>
</reference>
<evidence type="ECO:0000313" key="6">
    <source>
        <dbReference type="Proteomes" id="UP000012960"/>
    </source>
</evidence>
<evidence type="ECO:0000256" key="1">
    <source>
        <dbReference type="ARBA" id="ARBA00022679"/>
    </source>
</evidence>
<dbReference type="InterPro" id="IPR000608">
    <property type="entry name" value="UBC"/>
</dbReference>
<dbReference type="Gene3D" id="3.10.110.10">
    <property type="entry name" value="Ubiquitin Conjugating Enzyme"/>
    <property type="match status" value="2"/>
</dbReference>
<dbReference type="PANTHER" id="PTHR46116">
    <property type="entry name" value="(E3-INDEPENDENT) E2 UBIQUITIN-CONJUGATING ENZYME"/>
    <property type="match status" value="1"/>
</dbReference>
<evidence type="ECO:0000313" key="4">
    <source>
        <dbReference type="EMBL" id="CAG1833772.1"/>
    </source>
</evidence>
<dbReference type="Pfam" id="PF00179">
    <property type="entry name" value="UQ_con"/>
    <property type="match status" value="1"/>
</dbReference>